<keyword evidence="1" id="KW-0732">Signal</keyword>
<dbReference type="InterPro" id="IPR013783">
    <property type="entry name" value="Ig-like_fold"/>
</dbReference>
<comment type="caution">
    <text evidence="3">The sequence shown here is derived from an EMBL/GenBank/DDBJ whole genome shotgun (WGS) entry which is preliminary data.</text>
</comment>
<dbReference type="AlphaFoldDB" id="A0A9X3CRJ7"/>
<evidence type="ECO:0000313" key="4">
    <source>
        <dbReference type="Proteomes" id="UP001155587"/>
    </source>
</evidence>
<feature type="chain" id="PRO_5040826018" evidence="1">
    <location>
        <begin position="17"/>
        <end position="178"/>
    </location>
</feature>
<dbReference type="Pfam" id="PF13511">
    <property type="entry name" value="DUF4124"/>
    <property type="match status" value="1"/>
</dbReference>
<name>A0A9X3CRJ7_9VIBR</name>
<gene>
    <name evidence="3" type="ORF">MD535_20970</name>
</gene>
<protein>
    <submittedName>
        <fullName evidence="3">DUF4124 domain-containing protein</fullName>
    </submittedName>
</protein>
<dbReference type="InterPro" id="IPR025392">
    <property type="entry name" value="DUF4124"/>
</dbReference>
<feature type="signal peptide" evidence="1">
    <location>
        <begin position="1"/>
        <end position="16"/>
    </location>
</feature>
<evidence type="ECO:0000313" key="3">
    <source>
        <dbReference type="EMBL" id="MCW8348461.1"/>
    </source>
</evidence>
<feature type="domain" description="DUF4124" evidence="2">
    <location>
        <begin position="12"/>
        <end position="57"/>
    </location>
</feature>
<organism evidence="3 4">
    <name type="scientific">Vibrio qingdaonensis</name>
    <dbReference type="NCBI Taxonomy" id="2829491"/>
    <lineage>
        <taxon>Bacteria</taxon>
        <taxon>Pseudomonadati</taxon>
        <taxon>Pseudomonadota</taxon>
        <taxon>Gammaproteobacteria</taxon>
        <taxon>Vibrionales</taxon>
        <taxon>Vibrionaceae</taxon>
        <taxon>Vibrio</taxon>
    </lineage>
</organism>
<dbReference type="RefSeq" id="WP_265676982.1">
    <property type="nucleotide sequence ID" value="NZ_JAKRRY010000038.1"/>
</dbReference>
<dbReference type="EMBL" id="JAKRRY010000038">
    <property type="protein sequence ID" value="MCW8348461.1"/>
    <property type="molecule type" value="Genomic_DNA"/>
</dbReference>
<dbReference type="Proteomes" id="UP001155587">
    <property type="component" value="Unassembled WGS sequence"/>
</dbReference>
<accession>A0A9X3CRJ7</accession>
<sequence length="178" mass="19835">MKGLWLVLLFSLFSHASSSIDVFVWTDKQGVLHFSDTPDHPNAQRVNMPNMTPPSPEITHVEGTKDREYLPFAGDNHQKAKPQALSIRITSPAHDSTVRSNPGFIEVTGDISRPLAIDDKLQLLLDGKPYGAPKTNPYWSLKYVDRGTHTLMIQVQKNGKVIASSDTITVHLHRTTVQ</sequence>
<proteinExistence type="predicted"/>
<dbReference type="Gene3D" id="2.60.40.10">
    <property type="entry name" value="Immunoglobulins"/>
    <property type="match status" value="1"/>
</dbReference>
<keyword evidence="4" id="KW-1185">Reference proteome</keyword>
<evidence type="ECO:0000256" key="1">
    <source>
        <dbReference type="SAM" id="SignalP"/>
    </source>
</evidence>
<evidence type="ECO:0000259" key="2">
    <source>
        <dbReference type="Pfam" id="PF13511"/>
    </source>
</evidence>
<reference evidence="3" key="1">
    <citation type="submission" date="2022-02" db="EMBL/GenBank/DDBJ databases">
        <title>Vibrio sp. nov, a new bacterium isolated from seawater.</title>
        <authorList>
            <person name="Yuan Y."/>
        </authorList>
    </citation>
    <scope>NUCLEOTIDE SEQUENCE</scope>
    <source>
        <strain evidence="3">ZSDZ65</strain>
    </source>
</reference>